<comment type="caution">
    <text evidence="3">The sequence shown here is derived from an EMBL/GenBank/DDBJ whole genome shotgun (WGS) entry which is preliminary data.</text>
</comment>
<name>A0A4R1NP83_9RHOB</name>
<sequence>MVRGILSGIIWGVVVVGGVLSVASLLAPLPATVSPQTEAAAGTEGDTDAVAEGTPLQNEADAQVEARDSDDVVTSTEEAAPVLSDTSSAPKPDAVTEEANIIAPKAPEGTGAVTGTSDSPVVATAPSAPEGGAAVTEELSISTSPPQPPTPSATTGGVFGTDDGEDSAGLSVSEPAPTPTPEDISPEAEVPEEAGETTDNSLLKPAGSLLDGDNKGKSERLPSVGAGAETAEVEVAKPFVANAQPFENVDGKPIMSIVLIDEGAGVNLDALAGFPYPLSVAVSTLDPDVKSKAAQYRAQGMEVLAMVDMPAAAGASDVEVAMQAHLSVSDDFVAIMEGLGDGLQGAKVVSDQVADVALNEGYGLVLFGQGLNTAQKLAAKDGVPSASVFRDFDGKGQSAVVIRRFLDQAAFKAPQENGVVMVGRLRDETISALVLWGLQDRAGTVALAPVSAALNTIN</sequence>
<keyword evidence="2" id="KW-0812">Transmembrane</keyword>
<dbReference type="Proteomes" id="UP000295673">
    <property type="component" value="Unassembled WGS sequence"/>
</dbReference>
<dbReference type="RefSeq" id="WP_132859671.1">
    <property type="nucleotide sequence ID" value="NZ_SMGR01000001.1"/>
</dbReference>
<feature type="transmembrane region" description="Helical" evidence="2">
    <location>
        <begin position="9"/>
        <end position="29"/>
    </location>
</feature>
<dbReference type="SUPFAM" id="SSF88713">
    <property type="entry name" value="Glycoside hydrolase/deacetylase"/>
    <property type="match status" value="1"/>
</dbReference>
<organism evidence="3 4">
    <name type="scientific">Shimia isoporae</name>
    <dbReference type="NCBI Taxonomy" id="647720"/>
    <lineage>
        <taxon>Bacteria</taxon>
        <taxon>Pseudomonadati</taxon>
        <taxon>Pseudomonadota</taxon>
        <taxon>Alphaproteobacteria</taxon>
        <taxon>Rhodobacterales</taxon>
        <taxon>Roseobacteraceae</taxon>
    </lineage>
</organism>
<dbReference type="InterPro" id="IPR011330">
    <property type="entry name" value="Glyco_hydro/deAcase_b/a-brl"/>
</dbReference>
<evidence type="ECO:0000256" key="1">
    <source>
        <dbReference type="SAM" id="MobiDB-lite"/>
    </source>
</evidence>
<reference evidence="3 4" key="1">
    <citation type="submission" date="2019-03" db="EMBL/GenBank/DDBJ databases">
        <title>Genomic Encyclopedia of Archaeal and Bacterial Type Strains, Phase II (KMG-II): from individual species to whole genera.</title>
        <authorList>
            <person name="Goeker M."/>
        </authorList>
    </citation>
    <scope>NUCLEOTIDE SEQUENCE [LARGE SCALE GENOMIC DNA]</scope>
    <source>
        <strain evidence="3 4">DSM 26433</strain>
    </source>
</reference>
<keyword evidence="2" id="KW-0472">Membrane</keyword>
<accession>A0A4R1NP83</accession>
<feature type="compositionally biased region" description="Acidic residues" evidence="1">
    <location>
        <begin position="184"/>
        <end position="196"/>
    </location>
</feature>
<keyword evidence="2" id="KW-1133">Transmembrane helix</keyword>
<dbReference type="Gene3D" id="3.20.20.370">
    <property type="entry name" value="Glycoside hydrolase/deacetylase"/>
    <property type="match status" value="1"/>
</dbReference>
<dbReference type="GO" id="GO:0005975">
    <property type="term" value="P:carbohydrate metabolic process"/>
    <property type="evidence" value="ECO:0007669"/>
    <property type="project" value="InterPro"/>
</dbReference>
<keyword evidence="4" id="KW-1185">Reference proteome</keyword>
<dbReference type="Pfam" id="PF04748">
    <property type="entry name" value="Polysacc_deac_2"/>
    <property type="match status" value="1"/>
</dbReference>
<evidence type="ECO:0000256" key="2">
    <source>
        <dbReference type="SAM" id="Phobius"/>
    </source>
</evidence>
<dbReference type="InterPro" id="IPR006837">
    <property type="entry name" value="Divergent_DAC"/>
</dbReference>
<feature type="region of interest" description="Disordered" evidence="1">
    <location>
        <begin position="59"/>
        <end position="225"/>
    </location>
</feature>
<evidence type="ECO:0000313" key="4">
    <source>
        <dbReference type="Proteomes" id="UP000295673"/>
    </source>
</evidence>
<dbReference type="CDD" id="cd10936">
    <property type="entry name" value="CE4_DAC2"/>
    <property type="match status" value="1"/>
</dbReference>
<dbReference type="EMBL" id="SMGR01000001">
    <property type="protein sequence ID" value="TCL09651.1"/>
    <property type="molecule type" value="Genomic_DNA"/>
</dbReference>
<protein>
    <submittedName>
        <fullName evidence="3">Polysaccharide deacetylase 2 family uncharacterized protein YibQ</fullName>
    </submittedName>
</protein>
<gene>
    <name evidence="3" type="ORF">BXY66_1707</name>
</gene>
<dbReference type="AlphaFoldDB" id="A0A4R1NP83"/>
<dbReference type="OrthoDB" id="7658418at2"/>
<proteinExistence type="predicted"/>
<evidence type="ECO:0000313" key="3">
    <source>
        <dbReference type="EMBL" id="TCL09651.1"/>
    </source>
</evidence>